<proteinExistence type="predicted"/>
<name>A0A5J5FBL3_9PEZI</name>
<reference evidence="1 2" key="1">
    <citation type="submission" date="2019-09" db="EMBL/GenBank/DDBJ databases">
        <title>Draft genome of the ectomycorrhizal ascomycete Sphaerosporella brunnea.</title>
        <authorList>
            <consortium name="DOE Joint Genome Institute"/>
            <person name="Benucci G.M."/>
            <person name="Marozzi G."/>
            <person name="Antonielli L."/>
            <person name="Sanchez S."/>
            <person name="Marco P."/>
            <person name="Wang X."/>
            <person name="Falini L.B."/>
            <person name="Barry K."/>
            <person name="Haridas S."/>
            <person name="Lipzen A."/>
            <person name="Labutti K."/>
            <person name="Grigoriev I.V."/>
            <person name="Murat C."/>
            <person name="Martin F."/>
            <person name="Albertini E."/>
            <person name="Donnini D."/>
            <person name="Bonito G."/>
        </authorList>
    </citation>
    <scope>NUCLEOTIDE SEQUENCE [LARGE SCALE GENOMIC DNA]</scope>
    <source>
        <strain evidence="1 2">Sb_GMNB300</strain>
    </source>
</reference>
<dbReference type="EMBL" id="VXIS01000004">
    <property type="protein sequence ID" value="KAA8914629.1"/>
    <property type="molecule type" value="Genomic_DNA"/>
</dbReference>
<dbReference type="OrthoDB" id="2125396at2759"/>
<dbReference type="InParanoid" id="A0A5J5FBL3"/>
<evidence type="ECO:0000313" key="1">
    <source>
        <dbReference type="EMBL" id="KAA8914629.1"/>
    </source>
</evidence>
<dbReference type="Proteomes" id="UP000326924">
    <property type="component" value="Unassembled WGS sequence"/>
</dbReference>
<organism evidence="1 2">
    <name type="scientific">Sphaerosporella brunnea</name>
    <dbReference type="NCBI Taxonomy" id="1250544"/>
    <lineage>
        <taxon>Eukaryota</taxon>
        <taxon>Fungi</taxon>
        <taxon>Dikarya</taxon>
        <taxon>Ascomycota</taxon>
        <taxon>Pezizomycotina</taxon>
        <taxon>Pezizomycetes</taxon>
        <taxon>Pezizales</taxon>
        <taxon>Pyronemataceae</taxon>
        <taxon>Sphaerosporella</taxon>
    </lineage>
</organism>
<protein>
    <submittedName>
        <fullName evidence="1">Uncharacterized protein</fullName>
    </submittedName>
</protein>
<accession>A0A5J5FBL3</accession>
<dbReference type="Gene3D" id="3.80.10.10">
    <property type="entry name" value="Ribonuclease Inhibitor"/>
    <property type="match status" value="1"/>
</dbReference>
<sequence>MSGLTFSTDSVTGLVRITDELAGAAEPASILELTPPATPVRSESGAAARFLPMEILVLIMKFVPPNRQDVFAAASKVSRMWYHAATPFLYRYPKITGTNYIQFASTISPSSTLLKPCPLGSLVKILDLSALVHHGTPSLNARLLRRVQTSLEEFVAPQVSFGYTCIVSLGHCTQLRTLDLSLISQAVNLDELFRHIGDLPHLRSLNFPRSSSIARPQSKFLWPKRLERFSLSGAILDSFGTETCLPENLQELHVSHCPFTKTPSVVRLLSALSPQLTRLSITYPMPCLSFNALDNVLNLCPGLTYLLVAVDYISSHFFDHGHGHPLRRLDLDASGNPGVEHKVSPNDVFIAVAEERLQSLRVVRVCRLLKWIEREREDVEDLVEMLEAKAGEAGEILVGSVGEEEEEKQIGVWEFVEGRGNG</sequence>
<evidence type="ECO:0000313" key="2">
    <source>
        <dbReference type="Proteomes" id="UP000326924"/>
    </source>
</evidence>
<comment type="caution">
    <text evidence="1">The sequence shown here is derived from an EMBL/GenBank/DDBJ whole genome shotgun (WGS) entry which is preliminary data.</text>
</comment>
<dbReference type="FunCoup" id="A0A5J5FBL3">
    <property type="interactions" value="37"/>
</dbReference>
<dbReference type="SUPFAM" id="SSF52047">
    <property type="entry name" value="RNI-like"/>
    <property type="match status" value="1"/>
</dbReference>
<dbReference type="AlphaFoldDB" id="A0A5J5FBL3"/>
<gene>
    <name evidence="1" type="ORF">FN846DRAFT_770926</name>
</gene>
<dbReference type="InterPro" id="IPR032675">
    <property type="entry name" value="LRR_dom_sf"/>
</dbReference>
<keyword evidence="2" id="KW-1185">Reference proteome</keyword>